<keyword evidence="2" id="KW-1185">Reference proteome</keyword>
<dbReference type="AlphaFoldDB" id="A0AAD7DD60"/>
<reference evidence="1" key="1">
    <citation type="submission" date="2023-03" db="EMBL/GenBank/DDBJ databases">
        <title>Massive genome expansion in bonnet fungi (Mycena s.s.) driven by repeated elements and novel gene families across ecological guilds.</title>
        <authorList>
            <consortium name="Lawrence Berkeley National Laboratory"/>
            <person name="Harder C.B."/>
            <person name="Miyauchi S."/>
            <person name="Viragh M."/>
            <person name="Kuo A."/>
            <person name="Thoen E."/>
            <person name="Andreopoulos B."/>
            <person name="Lu D."/>
            <person name="Skrede I."/>
            <person name="Drula E."/>
            <person name="Henrissat B."/>
            <person name="Morin E."/>
            <person name="Kohler A."/>
            <person name="Barry K."/>
            <person name="LaButti K."/>
            <person name="Morin E."/>
            <person name="Salamov A."/>
            <person name="Lipzen A."/>
            <person name="Mereny Z."/>
            <person name="Hegedus B."/>
            <person name="Baldrian P."/>
            <person name="Stursova M."/>
            <person name="Weitz H."/>
            <person name="Taylor A."/>
            <person name="Grigoriev I.V."/>
            <person name="Nagy L.G."/>
            <person name="Martin F."/>
            <person name="Kauserud H."/>
        </authorList>
    </citation>
    <scope>NUCLEOTIDE SEQUENCE</scope>
    <source>
        <strain evidence="1">CBHHK067</strain>
    </source>
</reference>
<proteinExistence type="predicted"/>
<sequence length="95" mass="10497">MSPLLYWLVYAPATESTTVAIRPRRTFPSLRTFPGFGVMPGSPDTLIFGAAWYEGPWAELREPFRAGLLATHASFMEIREQFAADLAAATALFNS</sequence>
<name>A0AAD7DD60_MYCRO</name>
<gene>
    <name evidence="1" type="ORF">B0H17DRAFT_1202791</name>
</gene>
<dbReference type="EMBL" id="JARKIE010000077">
    <property type="protein sequence ID" value="KAJ7688713.1"/>
    <property type="molecule type" value="Genomic_DNA"/>
</dbReference>
<comment type="caution">
    <text evidence="1">The sequence shown here is derived from an EMBL/GenBank/DDBJ whole genome shotgun (WGS) entry which is preliminary data.</text>
</comment>
<evidence type="ECO:0000313" key="2">
    <source>
        <dbReference type="Proteomes" id="UP001221757"/>
    </source>
</evidence>
<protein>
    <submittedName>
        <fullName evidence="1">Uncharacterized protein</fullName>
    </submittedName>
</protein>
<evidence type="ECO:0000313" key="1">
    <source>
        <dbReference type="EMBL" id="KAJ7688713.1"/>
    </source>
</evidence>
<dbReference type="Proteomes" id="UP001221757">
    <property type="component" value="Unassembled WGS sequence"/>
</dbReference>
<organism evidence="1 2">
    <name type="scientific">Mycena rosella</name>
    <name type="common">Pink bonnet</name>
    <name type="synonym">Agaricus rosellus</name>
    <dbReference type="NCBI Taxonomy" id="1033263"/>
    <lineage>
        <taxon>Eukaryota</taxon>
        <taxon>Fungi</taxon>
        <taxon>Dikarya</taxon>
        <taxon>Basidiomycota</taxon>
        <taxon>Agaricomycotina</taxon>
        <taxon>Agaricomycetes</taxon>
        <taxon>Agaricomycetidae</taxon>
        <taxon>Agaricales</taxon>
        <taxon>Marasmiineae</taxon>
        <taxon>Mycenaceae</taxon>
        <taxon>Mycena</taxon>
    </lineage>
</organism>
<accession>A0AAD7DD60</accession>